<dbReference type="GO" id="GO:0048468">
    <property type="term" value="P:cell development"/>
    <property type="evidence" value="ECO:0007669"/>
    <property type="project" value="UniProtKB-ARBA"/>
</dbReference>
<organism evidence="6 7">
    <name type="scientific">Gnathostoma spinigerum</name>
    <dbReference type="NCBI Taxonomy" id="75299"/>
    <lineage>
        <taxon>Eukaryota</taxon>
        <taxon>Metazoa</taxon>
        <taxon>Ecdysozoa</taxon>
        <taxon>Nematoda</taxon>
        <taxon>Chromadorea</taxon>
        <taxon>Rhabditida</taxon>
        <taxon>Spirurina</taxon>
        <taxon>Gnathostomatomorpha</taxon>
        <taxon>Gnathostomatoidea</taxon>
        <taxon>Gnathostomatidae</taxon>
        <taxon>Gnathostoma</taxon>
    </lineage>
</organism>
<evidence type="ECO:0000313" key="6">
    <source>
        <dbReference type="EMBL" id="MFH4973752.1"/>
    </source>
</evidence>
<accession>A0ABD6E482</accession>
<gene>
    <name evidence="6" type="ORF">AB6A40_000461</name>
</gene>
<dbReference type="InterPro" id="IPR007110">
    <property type="entry name" value="Ig-like_dom"/>
</dbReference>
<dbReference type="InterPro" id="IPR003598">
    <property type="entry name" value="Ig_sub2"/>
</dbReference>
<comment type="caution">
    <text evidence="6">The sequence shown here is derived from an EMBL/GenBank/DDBJ whole genome shotgun (WGS) entry which is preliminary data.</text>
</comment>
<dbReference type="Pfam" id="PF26428">
    <property type="entry name" value="Zwei_Ig_N"/>
    <property type="match status" value="1"/>
</dbReference>
<feature type="domain" description="Ig-like" evidence="5">
    <location>
        <begin position="131"/>
        <end position="236"/>
    </location>
</feature>
<dbReference type="PANTHER" id="PTHR10075">
    <property type="entry name" value="BASIGIN RELATED"/>
    <property type="match status" value="1"/>
</dbReference>
<keyword evidence="7" id="KW-1185">Reference proteome</keyword>
<dbReference type="Pfam" id="PF07679">
    <property type="entry name" value="I-set"/>
    <property type="match status" value="1"/>
</dbReference>
<evidence type="ECO:0000256" key="2">
    <source>
        <dbReference type="ARBA" id="ARBA00023319"/>
    </source>
</evidence>
<reference evidence="6 7" key="1">
    <citation type="submission" date="2024-08" db="EMBL/GenBank/DDBJ databases">
        <title>Gnathostoma spinigerum genome.</title>
        <authorList>
            <person name="Gonzalez-Bertolin B."/>
            <person name="Monzon S."/>
            <person name="Zaballos A."/>
            <person name="Jimenez P."/>
            <person name="Dekumyoy P."/>
            <person name="Varona S."/>
            <person name="Cuesta I."/>
            <person name="Sumanam S."/>
            <person name="Adisakwattana P."/>
            <person name="Gasser R.B."/>
            <person name="Hernandez-Gonzalez A."/>
            <person name="Young N.D."/>
            <person name="Perteguer M.J."/>
        </authorList>
    </citation>
    <scope>NUCLEOTIDE SEQUENCE [LARGE SCALE GENOMIC DNA]</scope>
    <source>
        <strain evidence="6">AL3</strain>
        <tissue evidence="6">Liver</tissue>
    </source>
</reference>
<proteinExistence type="predicted"/>
<dbReference type="EMBL" id="JBGFUD010000125">
    <property type="protein sequence ID" value="MFH4973752.1"/>
    <property type="molecule type" value="Genomic_DNA"/>
</dbReference>
<evidence type="ECO:0000259" key="5">
    <source>
        <dbReference type="PROSITE" id="PS50835"/>
    </source>
</evidence>
<keyword evidence="3" id="KW-0472">Membrane</keyword>
<dbReference type="Gene3D" id="2.60.40.10">
    <property type="entry name" value="Immunoglobulins"/>
    <property type="match status" value="2"/>
</dbReference>
<keyword evidence="1" id="KW-0677">Repeat</keyword>
<keyword evidence="4" id="KW-0732">Signal</keyword>
<dbReference type="AlphaFoldDB" id="A0ABD6E482"/>
<dbReference type="SMART" id="SM00409">
    <property type="entry name" value="IG"/>
    <property type="match status" value="1"/>
</dbReference>
<dbReference type="PANTHER" id="PTHR10075:SF100">
    <property type="entry name" value="FASCICLIN-2"/>
    <property type="match status" value="1"/>
</dbReference>
<dbReference type="InterPro" id="IPR013783">
    <property type="entry name" value="Ig-like_fold"/>
</dbReference>
<evidence type="ECO:0000313" key="7">
    <source>
        <dbReference type="Proteomes" id="UP001608902"/>
    </source>
</evidence>
<keyword evidence="3" id="KW-1133">Transmembrane helix</keyword>
<feature type="domain" description="Ig-like" evidence="5">
    <location>
        <begin position="31"/>
        <end position="122"/>
    </location>
</feature>
<keyword evidence="2" id="KW-0393">Immunoglobulin domain</keyword>
<dbReference type="InterPro" id="IPR036179">
    <property type="entry name" value="Ig-like_dom_sf"/>
</dbReference>
<evidence type="ECO:0000256" key="1">
    <source>
        <dbReference type="ARBA" id="ARBA00022737"/>
    </source>
</evidence>
<dbReference type="InterPro" id="IPR013098">
    <property type="entry name" value="Ig_I-set"/>
</dbReference>
<dbReference type="SMART" id="SM00408">
    <property type="entry name" value="IGc2"/>
    <property type="match status" value="1"/>
</dbReference>
<sequence length="285" mass="31777">MGLALVLGNTVLIIISIIISSGQAATAKGNPHVIIEVRIGKTSHLHPNHAINNVTLWCQAEERNTPLSIRSAGFVRKKDGVLLNAKLTNNRTRAIHSFGKASVEVAGNYTCKIHTTDGRTITGNHQVFVRPLAYSSGNVRFDARRNDSFYFDATGLTVVRGTDASLECPIFAFPAVSFEWRKGEDLRPIISDERIKLKNDGSLHISTVTDEDRDIYECTASNSFTVDGKPETFRLRISRKLRVKGEYAWLWPLLIIIVMIFILAVIISITECRKKKENDQKPTNS</sequence>
<name>A0ABD6E482_9BILA</name>
<dbReference type="SUPFAM" id="SSF48726">
    <property type="entry name" value="Immunoglobulin"/>
    <property type="match status" value="1"/>
</dbReference>
<keyword evidence="3" id="KW-0812">Transmembrane</keyword>
<protein>
    <recommendedName>
        <fullName evidence="5">Ig-like domain-containing protein</fullName>
    </recommendedName>
</protein>
<evidence type="ECO:0000256" key="4">
    <source>
        <dbReference type="SAM" id="SignalP"/>
    </source>
</evidence>
<dbReference type="PROSITE" id="PS50835">
    <property type="entry name" value="IG_LIKE"/>
    <property type="match status" value="2"/>
</dbReference>
<feature type="chain" id="PRO_5044814563" description="Ig-like domain-containing protein" evidence="4">
    <location>
        <begin position="25"/>
        <end position="285"/>
    </location>
</feature>
<dbReference type="InterPro" id="IPR058814">
    <property type="entry name" value="ZIG1/7_N"/>
</dbReference>
<evidence type="ECO:0000256" key="3">
    <source>
        <dbReference type="SAM" id="Phobius"/>
    </source>
</evidence>
<feature type="transmembrane region" description="Helical" evidence="3">
    <location>
        <begin position="249"/>
        <end position="269"/>
    </location>
</feature>
<feature type="signal peptide" evidence="4">
    <location>
        <begin position="1"/>
        <end position="24"/>
    </location>
</feature>
<dbReference type="CDD" id="cd00096">
    <property type="entry name" value="Ig"/>
    <property type="match status" value="1"/>
</dbReference>
<dbReference type="Proteomes" id="UP001608902">
    <property type="component" value="Unassembled WGS sequence"/>
</dbReference>
<dbReference type="InterPro" id="IPR003599">
    <property type="entry name" value="Ig_sub"/>
</dbReference>